<dbReference type="FunFam" id="2.10.110.10:FF:000002">
    <property type="entry name" value="LIM domain and actin-binding 1"/>
    <property type="match status" value="1"/>
</dbReference>
<dbReference type="InterPro" id="IPR007143">
    <property type="entry name" value="Vps28"/>
</dbReference>
<dbReference type="Gene3D" id="2.10.110.10">
    <property type="entry name" value="Cysteine Rich Protein"/>
    <property type="match status" value="1"/>
</dbReference>
<sequence>MKAPEIFQHQQHTDRQQQTADNTTMTSTLPGDGGRGGGGGGRRRSANPFQDDADDDNTSSPLSATLESQPSPFFPDSTSSSTSSLPKNGSSAVSPGPGSQQGTKGMRKLPSNPFFDVVMPDMMEDAEEDRHNEELERLQLEIAAAQQREEDARADSTRLQKTLNDANTELTSLKQQLADLTAKQQDWQQQQQRRGDDDAGKVPAEELESVQSQLAAAQQEAEAAKAASAALQDEVARLKQELDARATSPTEPETAATPRTPSAKGSKSAATKPTASASSASKGTPGGGKRSPKTTRKLQKLELELTEAKLEVAKYKKMALSAKKGRVEAQAEVKRLQRRLDKGAVGTPSKAGAKAKTKAHRGDDAEDAAKVEREKYAAQIEELKACLQAETDAKERALADVERLEKEVAAERAAAASDRRRLQEAEGQLAKAQAEADSAREHATAQKAQHDEKRDELERELKDLRIKLTTVDAKLHAAAEANADTTATAPAAKTASSSSSTAPSESPVETPVLRRTKSVQRTPRPRPVSELPVSSSPERNVRPSDFFKRRSIFMQEESGESRADTRTRVPSVPGRPRVKQFQFDAGSSSTDADEHAATTSTTTTTTNTASTTAATSVGSPARSATQSPAASTPSQNTSSAAPPPTTTTAAAAPPETPVTNVRPSQLRAAVAAANARTPVSERGRSLSMPASRRKNKGWKPPTIEKCGVCNQAVYAMERLEADKIVYHKKCFRCAECNKAVSLGSFAALHGKVYCKPHFKQLFKLKGNYDEDSRPERYSEVRLDAADRERNKDLATLYEILVTLDHLENAVARDTVDPREYRAECRRLLARLKLIQTKCHEDDLKSFAERYWLRCDLALARIANGQPAGVKEGEQETSVHTIMLVTQSFLTIADCISLGRASVDVLRPELTSLLRDLHKMGTYKLPQKNLVTLQGWLTKLEGMSATDELSEEEQSQLSLDISEAEAELEYILKTRSMAAS</sequence>
<dbReference type="AlphaFoldDB" id="F2UE23"/>
<keyword evidence="6 9" id="KW-0653">Protein transport</keyword>
<dbReference type="RefSeq" id="XP_004992518.1">
    <property type="nucleotide sequence ID" value="XM_004992461.1"/>
</dbReference>
<feature type="compositionally biased region" description="Basic and acidic residues" evidence="10">
    <location>
        <begin position="360"/>
        <end position="369"/>
    </location>
</feature>
<evidence type="ECO:0000256" key="1">
    <source>
        <dbReference type="ARBA" id="ARBA00004177"/>
    </source>
</evidence>
<evidence type="ECO:0000259" key="11">
    <source>
        <dbReference type="PROSITE" id="PS50023"/>
    </source>
</evidence>
<feature type="domain" description="LIM zinc-binding" evidence="11">
    <location>
        <begin position="704"/>
        <end position="764"/>
    </location>
</feature>
<evidence type="ECO:0000259" key="13">
    <source>
        <dbReference type="PROSITE" id="PS51313"/>
    </source>
</evidence>
<dbReference type="GO" id="GO:0046872">
    <property type="term" value="F:metal ion binding"/>
    <property type="evidence" value="ECO:0007669"/>
    <property type="project" value="UniProtKB-KW"/>
</dbReference>
<dbReference type="GeneID" id="16073087"/>
<feature type="compositionally biased region" description="Gly residues" evidence="10">
    <location>
        <begin position="31"/>
        <end position="40"/>
    </location>
</feature>
<dbReference type="OMA" id="VEAMIHK"/>
<evidence type="ECO:0000256" key="3">
    <source>
        <dbReference type="ARBA" id="ARBA00022723"/>
    </source>
</evidence>
<dbReference type="PROSITE" id="PS50023">
    <property type="entry name" value="LIM_DOMAIN_2"/>
    <property type="match status" value="1"/>
</dbReference>
<evidence type="ECO:0000256" key="6">
    <source>
        <dbReference type="ARBA" id="ARBA00022927"/>
    </source>
</evidence>
<proteinExistence type="inferred from homology"/>
<feature type="compositionally biased region" description="Basic and acidic residues" evidence="10">
    <location>
        <begin position="539"/>
        <end position="548"/>
    </location>
</feature>
<feature type="region of interest" description="Disordered" evidence="10">
    <location>
        <begin position="480"/>
        <end position="698"/>
    </location>
</feature>
<evidence type="ECO:0000256" key="5">
    <source>
        <dbReference type="ARBA" id="ARBA00022833"/>
    </source>
</evidence>
<dbReference type="Pfam" id="PF03997">
    <property type="entry name" value="VPS28"/>
    <property type="match status" value="1"/>
</dbReference>
<comment type="subcellular location">
    <subcellularLocation>
        <location evidence="1">Endosome</location>
    </subcellularLocation>
</comment>
<keyword evidence="2 9" id="KW-0813">Transport</keyword>
<gene>
    <name evidence="14" type="ORF">PTSG_07101</name>
</gene>
<feature type="compositionally biased region" description="Basic and acidic residues" evidence="10">
    <location>
        <begin position="437"/>
        <end position="458"/>
    </location>
</feature>
<evidence type="ECO:0000256" key="4">
    <source>
        <dbReference type="ARBA" id="ARBA00022753"/>
    </source>
</evidence>
<dbReference type="InterPro" id="IPR037206">
    <property type="entry name" value="VPS28_C_sf"/>
</dbReference>
<dbReference type="SMART" id="SM00132">
    <property type="entry name" value="LIM"/>
    <property type="match status" value="1"/>
</dbReference>
<dbReference type="PANTHER" id="PTHR12937">
    <property type="entry name" value="VACUOLAR PROTEIN SORTING 28, ISOFORM 2 VPS28"/>
    <property type="match status" value="1"/>
</dbReference>
<reference evidence="14" key="1">
    <citation type="submission" date="2009-08" db="EMBL/GenBank/DDBJ databases">
        <title>Annotation of Salpingoeca rosetta.</title>
        <authorList>
            <consortium name="The Broad Institute Genome Sequencing Platform"/>
            <person name="Russ C."/>
            <person name="Cuomo C."/>
            <person name="Burger G."/>
            <person name="Gray M.W."/>
            <person name="Holland P.W.H."/>
            <person name="King N."/>
            <person name="Lang F.B.F."/>
            <person name="Roger A.J."/>
            <person name="Ruiz-Trillo I."/>
            <person name="Young S.K."/>
            <person name="Zeng Q."/>
            <person name="Gargeya S."/>
            <person name="Alvarado L."/>
            <person name="Berlin A."/>
            <person name="Chapman S.B."/>
            <person name="Chen Z."/>
            <person name="Freedman E."/>
            <person name="Gellesch M."/>
            <person name="Goldberg J."/>
            <person name="Griggs A."/>
            <person name="Gujja S."/>
            <person name="Heilman E."/>
            <person name="Heiman D."/>
            <person name="Howarth C."/>
            <person name="Mehta T."/>
            <person name="Neiman D."/>
            <person name="Pearson M."/>
            <person name="Roberts A."/>
            <person name="Saif S."/>
            <person name="Shea T."/>
            <person name="Shenoy N."/>
            <person name="Sisk P."/>
            <person name="Stolte C."/>
            <person name="Sykes S."/>
            <person name="White J."/>
            <person name="Yandava C."/>
            <person name="Haas B."/>
            <person name="Nusbaum C."/>
            <person name="Birren B."/>
        </authorList>
    </citation>
    <scope>NUCLEOTIDE SEQUENCE [LARGE SCALE GENOMIC DNA]</scope>
    <source>
        <strain evidence="14">ATCC 50818</strain>
    </source>
</reference>
<comment type="similarity">
    <text evidence="9">Belongs to the VPS28 family.</text>
</comment>
<dbReference type="eggNOG" id="KOG3284">
    <property type="taxonomic scope" value="Eukaryota"/>
</dbReference>
<accession>F2UE23</accession>
<dbReference type="GO" id="GO:0044877">
    <property type="term" value="F:protein-containing complex binding"/>
    <property type="evidence" value="ECO:0007669"/>
    <property type="project" value="TreeGrafter"/>
</dbReference>
<dbReference type="EMBL" id="GL832970">
    <property type="protein sequence ID" value="EGD74873.1"/>
    <property type="molecule type" value="Genomic_DNA"/>
</dbReference>
<feature type="domain" description="VPS28 C-terminal" evidence="12">
    <location>
        <begin position="876"/>
        <end position="972"/>
    </location>
</feature>
<name>F2UE23_SALR5</name>
<dbReference type="PROSITE" id="PS51313">
    <property type="entry name" value="VPS28_N"/>
    <property type="match status" value="1"/>
</dbReference>
<feature type="region of interest" description="Disordered" evidence="10">
    <location>
        <begin position="180"/>
        <end position="300"/>
    </location>
</feature>
<dbReference type="PANTHER" id="PTHR12937:SF0">
    <property type="entry name" value="VACUOLAR PROTEIN SORTING-ASSOCIATED PROTEIN 28 HOMOLOG"/>
    <property type="match status" value="1"/>
</dbReference>
<evidence type="ECO:0000256" key="10">
    <source>
        <dbReference type="SAM" id="MobiDB-lite"/>
    </source>
</evidence>
<dbReference type="Gene3D" id="1.20.120.1130">
    <property type="match status" value="1"/>
</dbReference>
<dbReference type="PROSITE" id="PS00478">
    <property type="entry name" value="LIM_DOMAIN_1"/>
    <property type="match status" value="1"/>
</dbReference>
<dbReference type="Pfam" id="PF00412">
    <property type="entry name" value="LIM"/>
    <property type="match status" value="1"/>
</dbReference>
<feature type="compositionally biased region" description="Low complexity" evidence="10">
    <location>
        <begin position="480"/>
        <end position="511"/>
    </location>
</feature>
<feature type="compositionally biased region" description="Polar residues" evidence="10">
    <location>
        <begin position="20"/>
        <end position="29"/>
    </location>
</feature>
<dbReference type="PROSITE" id="PS51310">
    <property type="entry name" value="VPS28_C"/>
    <property type="match status" value="1"/>
</dbReference>
<feature type="region of interest" description="Disordered" evidence="10">
    <location>
        <begin position="338"/>
        <end position="369"/>
    </location>
</feature>
<feature type="compositionally biased region" description="Basic and acidic residues" evidence="10">
    <location>
        <begin position="193"/>
        <end position="204"/>
    </location>
</feature>
<dbReference type="KEGG" id="sre:PTSG_07101"/>
<dbReference type="SUPFAM" id="SSF140111">
    <property type="entry name" value="Endosomal sorting complex assembly domain"/>
    <property type="match status" value="1"/>
</dbReference>
<evidence type="ECO:0000259" key="12">
    <source>
        <dbReference type="PROSITE" id="PS51310"/>
    </source>
</evidence>
<evidence type="ECO:0000313" key="14">
    <source>
        <dbReference type="EMBL" id="EGD74873.1"/>
    </source>
</evidence>
<evidence type="ECO:0000256" key="7">
    <source>
        <dbReference type="ARBA" id="ARBA00023038"/>
    </source>
</evidence>
<feature type="region of interest" description="Disordered" evidence="10">
    <location>
        <begin position="1"/>
        <end position="163"/>
    </location>
</feature>
<organism evidence="15">
    <name type="scientific">Salpingoeca rosetta (strain ATCC 50818 / BSB-021)</name>
    <dbReference type="NCBI Taxonomy" id="946362"/>
    <lineage>
        <taxon>Eukaryota</taxon>
        <taxon>Choanoflagellata</taxon>
        <taxon>Craspedida</taxon>
        <taxon>Salpingoecidae</taxon>
        <taxon>Salpingoeca</taxon>
    </lineage>
</organism>
<dbReference type="eggNOG" id="KOG1700">
    <property type="taxonomic scope" value="Eukaryota"/>
</dbReference>
<dbReference type="GO" id="GO:0043328">
    <property type="term" value="P:protein transport to vacuole involved in ubiquitin-dependent protein catabolic process via the multivesicular body sorting pathway"/>
    <property type="evidence" value="ECO:0007669"/>
    <property type="project" value="TreeGrafter"/>
</dbReference>
<protein>
    <submittedName>
        <fullName evidence="14">LIM-type zinc finger-containing protein</fullName>
    </submittedName>
</protein>
<evidence type="ECO:0000313" key="15">
    <source>
        <dbReference type="Proteomes" id="UP000007799"/>
    </source>
</evidence>
<feature type="compositionally biased region" description="Low complexity" evidence="10">
    <location>
        <begin position="528"/>
        <end position="538"/>
    </location>
</feature>
<dbReference type="Gene3D" id="1.20.1440.200">
    <property type="match status" value="1"/>
</dbReference>
<feature type="compositionally biased region" description="Low complexity" evidence="10">
    <location>
        <begin position="245"/>
        <end position="283"/>
    </location>
</feature>
<keyword evidence="4" id="KW-0967">Endosome</keyword>
<feature type="region of interest" description="Disordered" evidence="10">
    <location>
        <begin position="409"/>
        <end position="458"/>
    </location>
</feature>
<evidence type="ECO:0000256" key="8">
    <source>
        <dbReference type="PROSITE-ProRule" id="PRU00125"/>
    </source>
</evidence>
<feature type="compositionally biased region" description="Low complexity" evidence="10">
    <location>
        <begin position="209"/>
        <end position="232"/>
    </location>
</feature>
<dbReference type="InterPro" id="IPR038358">
    <property type="entry name" value="VPS28_N_sf"/>
</dbReference>
<keyword evidence="5 8" id="KW-0862">Zinc</keyword>
<dbReference type="InterPro" id="IPR017898">
    <property type="entry name" value="VPS28_N"/>
</dbReference>
<dbReference type="OrthoDB" id="2671at2759"/>
<evidence type="ECO:0000256" key="9">
    <source>
        <dbReference type="PROSITE-ProRule" id="PRU00642"/>
    </source>
</evidence>
<dbReference type="InterPro" id="IPR001781">
    <property type="entry name" value="Znf_LIM"/>
</dbReference>
<keyword evidence="15" id="KW-1185">Reference proteome</keyword>
<dbReference type="Proteomes" id="UP000007799">
    <property type="component" value="Unassembled WGS sequence"/>
</dbReference>
<feature type="compositionally biased region" description="Low complexity" evidence="10">
    <location>
        <begin position="597"/>
        <end position="659"/>
    </location>
</feature>
<dbReference type="SUPFAM" id="SSF140427">
    <property type="entry name" value="VPS28 C-terminal domain-like"/>
    <property type="match status" value="1"/>
</dbReference>
<dbReference type="InterPro" id="IPR017899">
    <property type="entry name" value="VPS28_C"/>
</dbReference>
<dbReference type="InParanoid" id="F2UE23"/>
<keyword evidence="3 8" id="KW-0479">Metal-binding</keyword>
<feature type="domain" description="VPS28 N-terminal" evidence="13">
    <location>
        <begin position="769"/>
        <end position="871"/>
    </location>
</feature>
<feature type="compositionally biased region" description="Basic and acidic residues" evidence="10">
    <location>
        <begin position="147"/>
        <end position="158"/>
    </location>
</feature>
<dbReference type="CDD" id="cd09358">
    <property type="entry name" value="LIM_Mical_like"/>
    <property type="match status" value="1"/>
</dbReference>
<feature type="compositionally biased region" description="Low complexity" evidence="10">
    <location>
        <begin position="68"/>
        <end position="91"/>
    </location>
</feature>
<dbReference type="SUPFAM" id="SSF57716">
    <property type="entry name" value="Glucocorticoid receptor-like (DNA-binding domain)"/>
    <property type="match status" value="2"/>
</dbReference>
<keyword evidence="7 8" id="KW-0440">LIM domain</keyword>
<feature type="compositionally biased region" description="Basic and acidic residues" evidence="10">
    <location>
        <begin position="128"/>
        <end position="139"/>
    </location>
</feature>
<dbReference type="GO" id="GO:0000813">
    <property type="term" value="C:ESCRT I complex"/>
    <property type="evidence" value="ECO:0007669"/>
    <property type="project" value="InterPro"/>
</dbReference>
<feature type="compositionally biased region" description="Polar residues" evidence="10">
    <location>
        <begin position="58"/>
        <end position="67"/>
    </location>
</feature>
<evidence type="ECO:0000256" key="2">
    <source>
        <dbReference type="ARBA" id="ARBA00022448"/>
    </source>
</evidence>
<dbReference type="InterPro" id="IPR037202">
    <property type="entry name" value="ESCRT_assembly_dom"/>
</dbReference>
<feature type="compositionally biased region" description="Basic and acidic residues" evidence="10">
    <location>
        <begin position="234"/>
        <end position="244"/>
    </location>
</feature>